<dbReference type="InterPro" id="IPR050697">
    <property type="entry name" value="Adenylyl/Guanylyl_Cyclase_3/4"/>
</dbReference>
<feature type="transmembrane region" description="Helical" evidence="4">
    <location>
        <begin position="211"/>
        <end position="233"/>
    </location>
</feature>
<evidence type="ECO:0000256" key="3">
    <source>
        <dbReference type="ARBA" id="ARBA00022989"/>
    </source>
</evidence>
<evidence type="ECO:0000256" key="1">
    <source>
        <dbReference type="ARBA" id="ARBA00005381"/>
    </source>
</evidence>
<dbReference type="SMART" id="SM00304">
    <property type="entry name" value="HAMP"/>
    <property type="match status" value="1"/>
</dbReference>
<organism evidence="7 8">
    <name type="scientific">Mycolicibacterium alvei</name>
    <dbReference type="NCBI Taxonomy" id="67081"/>
    <lineage>
        <taxon>Bacteria</taxon>
        <taxon>Bacillati</taxon>
        <taxon>Actinomycetota</taxon>
        <taxon>Actinomycetes</taxon>
        <taxon>Mycobacteriales</taxon>
        <taxon>Mycobacteriaceae</taxon>
        <taxon>Mycolicibacterium</taxon>
    </lineage>
</organism>
<dbReference type="GO" id="GO:0009190">
    <property type="term" value="P:cyclic nucleotide biosynthetic process"/>
    <property type="evidence" value="ECO:0007669"/>
    <property type="project" value="InterPro"/>
</dbReference>
<feature type="transmembrane region" description="Helical" evidence="4">
    <location>
        <begin position="76"/>
        <end position="95"/>
    </location>
</feature>
<keyword evidence="8" id="KW-1185">Reference proteome</keyword>
<sequence length="533" mass="56272">MSARPPRELQALEEKTLPATSPWVFCFDMDRIFQWVWDRYGPVYSWAVCVLVYVAGLSVHLAYPLIIVAFEGSDRYAEAAVITFAALLVRVYLMVLPGSKLLRLIETWAAGHEVDPMQALRATFTYARGTTARVLAIDVVWVPCVAVVVGTVAGATGWRLIQYGIVGAAYGAATGLFGVHSFTEGSLRPARAAMAGDTGIGDFLPRSRPTFAAWSHVTMLAMALGFSTGAAITASVIDRAREDPIVSLAIGCALTLISGPIAVMAMSPLLRPIRDLAEGTDRVAVGDYSQRLPVVQDDDLGALSASFNRMQAGLAERQRLQAAFGTYVDPALAARLLEQGDDVFAGERREVTVAFVDVRDFTPFAEANSAEDTVAQLNALFEIVVPAVVDAGGHVNKFLGDGALAVFGAPNDLAHHADAAVSAAVSIQRIVGERFGGGLRIGIGINTGVVIAGTIGGGGKLEFTLIGDTVNVAARVEQLTKTTGDAILLTQQTLDALVSRPTGLADRGRHAVKGKSAEVKVFGLDPASTKAHG</sequence>
<dbReference type="GO" id="GO:0016020">
    <property type="term" value="C:membrane"/>
    <property type="evidence" value="ECO:0007669"/>
    <property type="project" value="InterPro"/>
</dbReference>
<dbReference type="SMART" id="SM00044">
    <property type="entry name" value="CYCc"/>
    <property type="match status" value="1"/>
</dbReference>
<dbReference type="SUPFAM" id="SSF55073">
    <property type="entry name" value="Nucleotide cyclase"/>
    <property type="match status" value="1"/>
</dbReference>
<feature type="transmembrane region" description="Helical" evidence="4">
    <location>
        <begin position="134"/>
        <end position="154"/>
    </location>
</feature>
<dbReference type="EMBL" id="AP022565">
    <property type="protein sequence ID" value="BBX27175.1"/>
    <property type="molecule type" value="Genomic_DNA"/>
</dbReference>
<dbReference type="CDD" id="cd06225">
    <property type="entry name" value="HAMP"/>
    <property type="match status" value="1"/>
</dbReference>
<dbReference type="Proteomes" id="UP000466906">
    <property type="component" value="Chromosome"/>
</dbReference>
<evidence type="ECO:0000313" key="7">
    <source>
        <dbReference type="EMBL" id="BBX27175.1"/>
    </source>
</evidence>
<feature type="transmembrane region" description="Helical" evidence="4">
    <location>
        <begin position="43"/>
        <end position="70"/>
    </location>
</feature>
<proteinExistence type="inferred from homology"/>
<keyword evidence="4" id="KW-0472">Membrane</keyword>
<dbReference type="AlphaFoldDB" id="A0A6N4UTB0"/>
<keyword evidence="2 4" id="KW-0812">Transmembrane</keyword>
<dbReference type="Gene3D" id="3.30.70.1230">
    <property type="entry name" value="Nucleotide cyclase"/>
    <property type="match status" value="1"/>
</dbReference>
<dbReference type="InterPro" id="IPR003660">
    <property type="entry name" value="HAMP_dom"/>
</dbReference>
<evidence type="ECO:0000259" key="6">
    <source>
        <dbReference type="PROSITE" id="PS50885"/>
    </source>
</evidence>
<dbReference type="Gene3D" id="6.10.340.10">
    <property type="match status" value="1"/>
</dbReference>
<dbReference type="GO" id="GO:0035556">
    <property type="term" value="P:intracellular signal transduction"/>
    <property type="evidence" value="ECO:0007669"/>
    <property type="project" value="InterPro"/>
</dbReference>
<dbReference type="Pfam" id="PF00672">
    <property type="entry name" value="HAMP"/>
    <property type="match status" value="1"/>
</dbReference>
<protein>
    <recommendedName>
        <fullName evidence="9">Adenylate/guanylate cyclase domain-containing protein</fullName>
    </recommendedName>
</protein>
<comment type="similarity">
    <text evidence="1">Belongs to the adenylyl cyclase class-3 family.</text>
</comment>
<evidence type="ECO:0008006" key="9">
    <source>
        <dbReference type="Google" id="ProtNLM"/>
    </source>
</evidence>
<dbReference type="GO" id="GO:0004016">
    <property type="term" value="F:adenylate cyclase activity"/>
    <property type="evidence" value="ECO:0007669"/>
    <property type="project" value="UniProtKB-ARBA"/>
</dbReference>
<dbReference type="KEGG" id="malv:MALV_23000"/>
<evidence type="ECO:0000256" key="4">
    <source>
        <dbReference type="SAM" id="Phobius"/>
    </source>
</evidence>
<dbReference type="SUPFAM" id="SSF158472">
    <property type="entry name" value="HAMP domain-like"/>
    <property type="match status" value="1"/>
</dbReference>
<dbReference type="PROSITE" id="PS50885">
    <property type="entry name" value="HAMP"/>
    <property type="match status" value="1"/>
</dbReference>
<name>A0A6N4UTB0_9MYCO</name>
<dbReference type="PANTHER" id="PTHR43081:SF1">
    <property type="entry name" value="ADENYLATE CYCLASE, TERMINAL-DIFFERENTIATION SPECIFIC"/>
    <property type="match status" value="1"/>
</dbReference>
<evidence type="ECO:0000259" key="5">
    <source>
        <dbReference type="PROSITE" id="PS50125"/>
    </source>
</evidence>
<evidence type="ECO:0000256" key="2">
    <source>
        <dbReference type="ARBA" id="ARBA00022692"/>
    </source>
</evidence>
<accession>A0A6N4UTB0</accession>
<dbReference type="InterPro" id="IPR001054">
    <property type="entry name" value="A/G_cyclase"/>
</dbReference>
<dbReference type="CDD" id="cd07302">
    <property type="entry name" value="CHD"/>
    <property type="match status" value="1"/>
</dbReference>
<gene>
    <name evidence="7" type="ORF">MALV_23000</name>
</gene>
<feature type="domain" description="Guanylate cyclase" evidence="5">
    <location>
        <begin position="352"/>
        <end position="477"/>
    </location>
</feature>
<dbReference type="Pfam" id="PF00211">
    <property type="entry name" value="Guanylate_cyc"/>
    <property type="match status" value="1"/>
</dbReference>
<feature type="transmembrane region" description="Helical" evidence="4">
    <location>
        <begin position="245"/>
        <end position="266"/>
    </location>
</feature>
<feature type="domain" description="HAMP" evidence="6">
    <location>
        <begin position="267"/>
        <end position="319"/>
    </location>
</feature>
<dbReference type="PROSITE" id="PS50125">
    <property type="entry name" value="GUANYLATE_CYCLASE_2"/>
    <property type="match status" value="1"/>
</dbReference>
<reference evidence="7 8" key="1">
    <citation type="journal article" date="2019" name="Emerg. Microbes Infect.">
        <title>Comprehensive subspecies identification of 175 nontuberculous mycobacteria species based on 7547 genomic profiles.</title>
        <authorList>
            <person name="Matsumoto Y."/>
            <person name="Kinjo T."/>
            <person name="Motooka D."/>
            <person name="Nabeya D."/>
            <person name="Jung N."/>
            <person name="Uechi K."/>
            <person name="Horii T."/>
            <person name="Iida T."/>
            <person name="Fujita J."/>
            <person name="Nakamura S."/>
        </authorList>
    </citation>
    <scope>NUCLEOTIDE SEQUENCE [LARGE SCALE GENOMIC DNA]</scope>
    <source>
        <strain evidence="7 8">JCM 12272</strain>
    </source>
</reference>
<evidence type="ECO:0000313" key="8">
    <source>
        <dbReference type="Proteomes" id="UP000466906"/>
    </source>
</evidence>
<keyword evidence="3 4" id="KW-1133">Transmembrane helix</keyword>
<dbReference type="PANTHER" id="PTHR43081">
    <property type="entry name" value="ADENYLATE CYCLASE, TERMINAL-DIFFERENTIATION SPECIFIC-RELATED"/>
    <property type="match status" value="1"/>
</dbReference>
<dbReference type="InterPro" id="IPR029787">
    <property type="entry name" value="Nucleotide_cyclase"/>
</dbReference>